<comment type="caution">
    <text evidence="1">The sequence shown here is derived from an EMBL/GenBank/DDBJ whole genome shotgun (WGS) entry which is preliminary data.</text>
</comment>
<evidence type="ECO:0000313" key="1">
    <source>
        <dbReference type="EMBL" id="KAH3831747.1"/>
    </source>
</evidence>
<name>A0A9D4HBK0_DREPO</name>
<accession>A0A9D4HBK0</accession>
<sequence length="102" mass="11856">MAKIHVKNGRRRQQRFDSVPFVVQKEIDILLELVIENKKLLEGKHGPLVTEANKREKVAGDCGSHKKRVWGDVEDSRHMYKQEMCLSETQCPPYCATLKPYF</sequence>
<dbReference type="Proteomes" id="UP000828390">
    <property type="component" value="Unassembled WGS sequence"/>
</dbReference>
<reference evidence="1" key="2">
    <citation type="submission" date="2020-11" db="EMBL/GenBank/DDBJ databases">
        <authorList>
            <person name="McCartney M.A."/>
            <person name="Auch B."/>
            <person name="Kono T."/>
            <person name="Mallez S."/>
            <person name="Becker A."/>
            <person name="Gohl D.M."/>
            <person name="Silverstein K.A.T."/>
            <person name="Koren S."/>
            <person name="Bechman K.B."/>
            <person name="Herman A."/>
            <person name="Abrahante J.E."/>
            <person name="Garbe J."/>
        </authorList>
    </citation>
    <scope>NUCLEOTIDE SEQUENCE</scope>
    <source>
        <strain evidence="1">Duluth1</strain>
        <tissue evidence="1">Whole animal</tissue>
    </source>
</reference>
<organism evidence="1 2">
    <name type="scientific">Dreissena polymorpha</name>
    <name type="common">Zebra mussel</name>
    <name type="synonym">Mytilus polymorpha</name>
    <dbReference type="NCBI Taxonomy" id="45954"/>
    <lineage>
        <taxon>Eukaryota</taxon>
        <taxon>Metazoa</taxon>
        <taxon>Spiralia</taxon>
        <taxon>Lophotrochozoa</taxon>
        <taxon>Mollusca</taxon>
        <taxon>Bivalvia</taxon>
        <taxon>Autobranchia</taxon>
        <taxon>Heteroconchia</taxon>
        <taxon>Euheterodonta</taxon>
        <taxon>Imparidentia</taxon>
        <taxon>Neoheterodontei</taxon>
        <taxon>Myida</taxon>
        <taxon>Dreissenoidea</taxon>
        <taxon>Dreissenidae</taxon>
        <taxon>Dreissena</taxon>
    </lineage>
</organism>
<proteinExistence type="predicted"/>
<dbReference type="EMBL" id="JAIWYP010000004">
    <property type="protein sequence ID" value="KAH3831747.1"/>
    <property type="molecule type" value="Genomic_DNA"/>
</dbReference>
<protein>
    <submittedName>
        <fullName evidence="1">Uncharacterized protein</fullName>
    </submittedName>
</protein>
<evidence type="ECO:0000313" key="2">
    <source>
        <dbReference type="Proteomes" id="UP000828390"/>
    </source>
</evidence>
<reference evidence="1" key="1">
    <citation type="journal article" date="2019" name="bioRxiv">
        <title>The Genome of the Zebra Mussel, Dreissena polymorpha: A Resource for Invasive Species Research.</title>
        <authorList>
            <person name="McCartney M.A."/>
            <person name="Auch B."/>
            <person name="Kono T."/>
            <person name="Mallez S."/>
            <person name="Zhang Y."/>
            <person name="Obille A."/>
            <person name="Becker A."/>
            <person name="Abrahante J.E."/>
            <person name="Garbe J."/>
            <person name="Badalamenti J.P."/>
            <person name="Herman A."/>
            <person name="Mangelson H."/>
            <person name="Liachko I."/>
            <person name="Sullivan S."/>
            <person name="Sone E.D."/>
            <person name="Koren S."/>
            <person name="Silverstein K.A.T."/>
            <person name="Beckman K.B."/>
            <person name="Gohl D.M."/>
        </authorList>
    </citation>
    <scope>NUCLEOTIDE SEQUENCE</scope>
    <source>
        <strain evidence="1">Duluth1</strain>
        <tissue evidence="1">Whole animal</tissue>
    </source>
</reference>
<keyword evidence="2" id="KW-1185">Reference proteome</keyword>
<dbReference type="AlphaFoldDB" id="A0A9D4HBK0"/>
<gene>
    <name evidence="1" type="ORF">DPMN_105017</name>
</gene>